<dbReference type="EMBL" id="QKVO01000001">
    <property type="protein sequence ID" value="RAO95252.1"/>
    <property type="molecule type" value="Genomic_DNA"/>
</dbReference>
<name>A0A328PK73_9MOLU</name>
<dbReference type="OrthoDB" id="9807318at2"/>
<protein>
    <submittedName>
        <fullName evidence="2">GTP-binding protein</fullName>
    </submittedName>
</protein>
<reference evidence="3" key="1">
    <citation type="submission" date="2018-06" db="EMBL/GenBank/DDBJ databases">
        <authorList>
            <person name="Martinez Ocampo F."/>
            <person name="Quiroz Castaneda R.E."/>
            <person name="Rojas Lopez X."/>
        </authorList>
    </citation>
    <scope>NUCLEOTIDE SEQUENCE [LARGE SCALE GENOMIC DNA]</scope>
    <source>
        <strain evidence="3">INIFAP02</strain>
    </source>
</reference>
<dbReference type="SUPFAM" id="SSF52540">
    <property type="entry name" value="P-loop containing nucleoside triphosphate hydrolases"/>
    <property type="match status" value="1"/>
</dbReference>
<keyword evidence="3" id="KW-1185">Reference proteome</keyword>
<gene>
    <name evidence="2" type="ORF">DNK47_00065</name>
</gene>
<dbReference type="InterPro" id="IPR006073">
    <property type="entry name" value="GTP-bd"/>
</dbReference>
<accession>A0A328PK73</accession>
<dbReference type="GO" id="GO:0005737">
    <property type="term" value="C:cytoplasm"/>
    <property type="evidence" value="ECO:0007669"/>
    <property type="project" value="TreeGrafter"/>
</dbReference>
<dbReference type="GO" id="GO:0005525">
    <property type="term" value="F:GTP binding"/>
    <property type="evidence" value="ECO:0007669"/>
    <property type="project" value="InterPro"/>
</dbReference>
<dbReference type="Gene3D" id="3.10.20.30">
    <property type="match status" value="1"/>
</dbReference>
<dbReference type="InterPro" id="IPR027417">
    <property type="entry name" value="P-loop_NTPase"/>
</dbReference>
<dbReference type="InterPro" id="IPR023192">
    <property type="entry name" value="TGS-like_dom_sf"/>
</dbReference>
<feature type="domain" description="G" evidence="1">
    <location>
        <begin position="4"/>
        <end position="134"/>
    </location>
</feature>
<dbReference type="PRINTS" id="PR00326">
    <property type="entry name" value="GTP1OBG"/>
</dbReference>
<dbReference type="Pfam" id="PF01926">
    <property type="entry name" value="MMR_HSR1"/>
    <property type="match status" value="1"/>
</dbReference>
<proteinExistence type="predicted"/>
<evidence type="ECO:0000313" key="3">
    <source>
        <dbReference type="Proteomes" id="UP000249762"/>
    </source>
</evidence>
<dbReference type="PANTHER" id="PTHR23305">
    <property type="entry name" value="OBG GTPASE FAMILY"/>
    <property type="match status" value="1"/>
</dbReference>
<dbReference type="Gene3D" id="3.40.50.300">
    <property type="entry name" value="P-loop containing nucleotide triphosphate hydrolases"/>
    <property type="match status" value="1"/>
</dbReference>
<dbReference type="GO" id="GO:0016887">
    <property type="term" value="F:ATP hydrolysis activity"/>
    <property type="evidence" value="ECO:0007669"/>
    <property type="project" value="TreeGrafter"/>
</dbReference>
<dbReference type="Gene3D" id="1.10.150.300">
    <property type="entry name" value="TGS-like domain"/>
    <property type="match status" value="1"/>
</dbReference>
<comment type="caution">
    <text evidence="2">The sequence shown here is derived from an EMBL/GenBank/DDBJ whole genome shotgun (WGS) entry which is preliminary data.</text>
</comment>
<organism evidence="2 3">
    <name type="scientific">Mycoplasma wenyonii</name>
    <dbReference type="NCBI Taxonomy" id="65123"/>
    <lineage>
        <taxon>Bacteria</taxon>
        <taxon>Bacillati</taxon>
        <taxon>Mycoplasmatota</taxon>
        <taxon>Mollicutes</taxon>
        <taxon>Mycoplasmataceae</taxon>
        <taxon>Mycoplasma</taxon>
    </lineage>
</organism>
<sequence>MSYKIALVGLPNVGKSSIFNLLSSQLKSTVAPYPFSTIHTVKSVVDFPDEKLDKIYQLFLWWFRDSLNSSKLIKKHCSFELWDIAGIVPLDGTEEKTSELGPTFLSHIRASDLILLVVRAFSDQTAPSNLKDFLKERPEFYDILSGLDSWADSEDSPKELTKTNEFLKEQGVSDLSFLGNYNFKNSVDINSPPNKNEVSNLNRFSESILETQLVLMTLIKSDLEILTKTIQKYSKNLKDNEKELGILNPIKTELEKRRHVPISSLESYTNLSKQDREIVNSLSLLSSKPIIVLANYGSSSESLENLFGLEKWVTKHSLPFCSLNLEAEEIYSLLNSEEEKIEAKSSIYLRYSSKDKLFSTIKEVLKLSSFYTFKLEDSIGRKYSLTNWNWKLEPVSGEIRAWLFDQSEENNYLYKCVSSIHNQLSDYFVSSKLIESDKFLKLSPVQEFSSELITGSKNYKLQGGEIVQIIASI</sequence>
<dbReference type="RefSeq" id="WP_112664920.1">
    <property type="nucleotide sequence ID" value="NZ_QKVO01000001.1"/>
</dbReference>
<evidence type="ECO:0000313" key="2">
    <source>
        <dbReference type="EMBL" id="RAO95252.1"/>
    </source>
</evidence>
<evidence type="ECO:0000259" key="1">
    <source>
        <dbReference type="Pfam" id="PF01926"/>
    </source>
</evidence>
<dbReference type="AlphaFoldDB" id="A0A328PK73"/>
<dbReference type="Proteomes" id="UP000249762">
    <property type="component" value="Unassembled WGS sequence"/>
</dbReference>
<dbReference type="InterPro" id="IPR012675">
    <property type="entry name" value="Beta-grasp_dom_sf"/>
</dbReference>
<dbReference type="PANTHER" id="PTHR23305:SF18">
    <property type="entry name" value="OBG-TYPE G DOMAIN-CONTAINING PROTEIN"/>
    <property type="match status" value="1"/>
</dbReference>